<dbReference type="CDD" id="cd00660">
    <property type="entry name" value="Topoisomer_IB_N"/>
    <property type="match status" value="1"/>
</dbReference>
<feature type="coiled-coil region" evidence="14">
    <location>
        <begin position="391"/>
        <end position="422"/>
    </location>
</feature>
<dbReference type="InterPro" id="IPR008336">
    <property type="entry name" value="TopoI_DNA-bd_euk"/>
</dbReference>
<dbReference type="Gene3D" id="2.170.11.10">
    <property type="entry name" value="DNA Topoisomerase I, domain 2"/>
    <property type="match status" value="1"/>
</dbReference>
<dbReference type="Pfam" id="PF02875">
    <property type="entry name" value="Mur_ligase_C"/>
    <property type="match status" value="1"/>
</dbReference>
<dbReference type="InterPro" id="IPR013034">
    <property type="entry name" value="DNA_topo_DNA_db_N_dom1"/>
</dbReference>
<dbReference type="EC" id="5.6.2.1" evidence="13"/>
<keyword evidence="10 12" id="KW-0238">DNA-binding</keyword>
<evidence type="ECO:0000256" key="8">
    <source>
        <dbReference type="ARBA" id="ARBA00022842"/>
    </source>
</evidence>
<dbReference type="InterPro" id="IPR036202">
    <property type="entry name" value="TopoI_DNA-bd_euk_N_sf"/>
</dbReference>
<dbReference type="Pfam" id="PF01028">
    <property type="entry name" value="Topoisom_I"/>
    <property type="match status" value="1"/>
</dbReference>
<evidence type="ECO:0000256" key="11">
    <source>
        <dbReference type="ARBA" id="ARBA00023235"/>
    </source>
</evidence>
<evidence type="ECO:0000256" key="5">
    <source>
        <dbReference type="ARBA" id="ARBA00022723"/>
    </source>
</evidence>
<keyword evidence="9 12" id="KW-0799">Topoisomerase</keyword>
<gene>
    <name evidence="17" type="ORF">BASA50_005793</name>
</gene>
<dbReference type="PRINTS" id="PR00416">
    <property type="entry name" value="EUTPISMRASEI"/>
</dbReference>
<evidence type="ECO:0000256" key="10">
    <source>
        <dbReference type="ARBA" id="ARBA00023125"/>
    </source>
</evidence>
<keyword evidence="7" id="KW-0067">ATP-binding</keyword>
<accession>A0ABQ8FBR7</accession>
<dbReference type="PANTHER" id="PTHR10290">
    <property type="entry name" value="DNA TOPOISOMERASE I"/>
    <property type="match status" value="1"/>
</dbReference>
<feature type="compositionally biased region" description="Low complexity" evidence="15">
    <location>
        <begin position="195"/>
        <end position="205"/>
    </location>
</feature>
<proteinExistence type="inferred from homology"/>
<dbReference type="PROSITE" id="PS52038">
    <property type="entry name" value="TOPO_IB_2"/>
    <property type="match status" value="1"/>
</dbReference>
<keyword evidence="14" id="KW-0175">Coiled coil</keyword>
<keyword evidence="11 12" id="KW-0413">Isomerase</keyword>
<comment type="catalytic activity">
    <reaction evidence="1 12 13">
        <text>ATP-independent breakage of single-stranded DNA, followed by passage and rejoining.</text>
        <dbReference type="EC" id="5.6.2.1"/>
    </reaction>
</comment>
<dbReference type="Pfam" id="PF14370">
    <property type="entry name" value="Topo_C_assoc"/>
    <property type="match status" value="1"/>
</dbReference>
<evidence type="ECO:0000256" key="15">
    <source>
        <dbReference type="SAM" id="MobiDB-lite"/>
    </source>
</evidence>
<dbReference type="Gene3D" id="1.10.10.41">
    <property type="entry name" value="Yeast DNA topoisomerase - domain 1"/>
    <property type="match status" value="1"/>
</dbReference>
<dbReference type="InterPro" id="IPR014727">
    <property type="entry name" value="TopoI_cat_a/b-sub_euk"/>
</dbReference>
<keyword evidence="4" id="KW-0436">Ligase</keyword>
<dbReference type="Proteomes" id="UP001648503">
    <property type="component" value="Unassembled WGS sequence"/>
</dbReference>
<evidence type="ECO:0000256" key="4">
    <source>
        <dbReference type="ARBA" id="ARBA00022598"/>
    </source>
</evidence>
<dbReference type="PANTHER" id="PTHR10290:SF3">
    <property type="entry name" value="DNA TOPOISOMERASE 1"/>
    <property type="match status" value="1"/>
</dbReference>
<evidence type="ECO:0000256" key="2">
    <source>
        <dbReference type="ARBA" id="ARBA00006645"/>
    </source>
</evidence>
<dbReference type="InterPro" id="IPR011010">
    <property type="entry name" value="DNA_brk_join_enz"/>
</dbReference>
<protein>
    <recommendedName>
        <fullName evidence="13">DNA topoisomerase I</fullName>
        <ecNumber evidence="13">5.6.2.1</ecNumber>
    </recommendedName>
    <alternativeName>
        <fullName evidence="13">DNA topoisomerase 1</fullName>
    </alternativeName>
</protein>
<dbReference type="InterPro" id="IPR013030">
    <property type="entry name" value="DNA_topo_DNA_db_N_dom2"/>
</dbReference>
<keyword evidence="6" id="KW-0547">Nucleotide-binding</keyword>
<evidence type="ECO:0000256" key="1">
    <source>
        <dbReference type="ARBA" id="ARBA00000213"/>
    </source>
</evidence>
<evidence type="ECO:0000256" key="9">
    <source>
        <dbReference type="ARBA" id="ARBA00023029"/>
    </source>
</evidence>
<dbReference type="InterPro" id="IPR013499">
    <property type="entry name" value="TopoI_euk"/>
</dbReference>
<dbReference type="NCBIfam" id="TIGR01499">
    <property type="entry name" value="folC"/>
    <property type="match status" value="1"/>
</dbReference>
<dbReference type="InterPro" id="IPR001645">
    <property type="entry name" value="Folylpolyglutamate_synth"/>
</dbReference>
<dbReference type="Gene3D" id="3.90.190.20">
    <property type="entry name" value="Mur ligase, C-terminal domain"/>
    <property type="match status" value="1"/>
</dbReference>
<feature type="region of interest" description="Disordered" evidence="15">
    <location>
        <begin position="23"/>
        <end position="288"/>
    </location>
</feature>
<dbReference type="Gene3D" id="1.10.132.10">
    <property type="match status" value="1"/>
</dbReference>
<feature type="compositionally biased region" description="Polar residues" evidence="15">
    <location>
        <begin position="92"/>
        <end position="109"/>
    </location>
</feature>
<dbReference type="PROSITE" id="PS00176">
    <property type="entry name" value="TOPO_IB_1"/>
    <property type="match status" value="1"/>
</dbReference>
<dbReference type="InterPro" id="IPR025834">
    <property type="entry name" value="TopoI_C_dom"/>
</dbReference>
<dbReference type="Gene3D" id="3.90.15.10">
    <property type="entry name" value="Topoisomerase I, Chain A, domain 3"/>
    <property type="match status" value="1"/>
</dbReference>
<evidence type="ECO:0000256" key="14">
    <source>
        <dbReference type="SAM" id="Coils"/>
    </source>
</evidence>
<dbReference type="CDD" id="cd00659">
    <property type="entry name" value="Topo_IB_C"/>
    <property type="match status" value="1"/>
</dbReference>
<feature type="region of interest" description="Disordered" evidence="15">
    <location>
        <begin position="777"/>
        <end position="802"/>
    </location>
</feature>
<evidence type="ECO:0000313" key="18">
    <source>
        <dbReference type="Proteomes" id="UP001648503"/>
    </source>
</evidence>
<evidence type="ECO:0000256" key="12">
    <source>
        <dbReference type="PROSITE-ProRule" id="PRU01382"/>
    </source>
</evidence>
<comment type="similarity">
    <text evidence="2 12 13">Belongs to the type IB topoisomerase family.</text>
</comment>
<comment type="caution">
    <text evidence="17">The sequence shown here is derived from an EMBL/GenBank/DDBJ whole genome shotgun (WGS) entry which is preliminary data.</text>
</comment>
<feature type="active site" description="O-(3'-phospho-DNA)-tyrosine intermediate" evidence="12">
    <location>
        <position position="859"/>
    </location>
</feature>
<dbReference type="PROSITE" id="PS01012">
    <property type="entry name" value="FOLYLPOLYGLU_SYNT_2"/>
    <property type="match status" value="1"/>
</dbReference>
<reference evidence="17 18" key="1">
    <citation type="submission" date="2021-02" db="EMBL/GenBank/DDBJ databases">
        <title>Variation within the Batrachochytrium salamandrivorans European outbreak.</title>
        <authorList>
            <person name="Kelly M."/>
            <person name="Pasmans F."/>
            <person name="Shea T.P."/>
            <person name="Munoz J.F."/>
            <person name="Carranza S."/>
            <person name="Cuomo C.A."/>
            <person name="Martel A."/>
        </authorList>
    </citation>
    <scope>NUCLEOTIDE SEQUENCE [LARGE SCALE GENOMIC DNA]</scope>
    <source>
        <strain evidence="17 18">AMFP18/2</strain>
    </source>
</reference>
<dbReference type="InterPro" id="IPR036565">
    <property type="entry name" value="Mur-like_cat_sf"/>
</dbReference>
<name>A0ABQ8FBR7_9FUNG</name>
<dbReference type="SUPFAM" id="SSF53244">
    <property type="entry name" value="MurD-like peptide ligases, peptide-binding domain"/>
    <property type="match status" value="1"/>
</dbReference>
<keyword evidence="8" id="KW-0460">Magnesium</keyword>
<dbReference type="Pfam" id="PF02919">
    <property type="entry name" value="Topoisom_I_N"/>
    <property type="match status" value="1"/>
</dbReference>
<feature type="compositionally biased region" description="Low complexity" evidence="15">
    <location>
        <begin position="1130"/>
        <end position="1147"/>
    </location>
</feature>
<organism evidence="17 18">
    <name type="scientific">Batrachochytrium salamandrivorans</name>
    <dbReference type="NCBI Taxonomy" id="1357716"/>
    <lineage>
        <taxon>Eukaryota</taxon>
        <taxon>Fungi</taxon>
        <taxon>Fungi incertae sedis</taxon>
        <taxon>Chytridiomycota</taxon>
        <taxon>Chytridiomycota incertae sedis</taxon>
        <taxon>Chytridiomycetes</taxon>
        <taxon>Rhizophydiales</taxon>
        <taxon>Rhizophydiales incertae sedis</taxon>
        <taxon>Batrachochytrium</taxon>
    </lineage>
</organism>
<dbReference type="InterPro" id="IPR004101">
    <property type="entry name" value="Mur_ligase_C"/>
</dbReference>
<sequence length="1368" mass="150554">MKLPLPILPSDQTFLSLSFHSTSSTATEMAVDDHTSRPSPNKRRHNETPTGTMTTNGATANGKITKRRAVSCSSDSESDYSDIPIARKAAHTSKTSSDLTKKQATQGSEDSSDYKKSKTTHLGSHKAVLGSGSVSEVQSMDDAASDSDSVESADSDIPLSKKLKKSTPIKKAAVKSETNSITKLKSPKIEPKSVSSSSKTTNFKDSSSDDDDIPIAKKLKLKASTPAPATKGSSTSKKKKSNDSIPLKKPTGRTKAIKSEDHSGVDGSSQDASQKVKHDDGDEEDEENEYKWWLDQDKDTSVKWTTLCHNGPVFAPMYVPHGVQMKYNGSSIRLSPASEEVASFFAAVVGTDWGNNVTFQQNFFRDFLLVLKEEDPSCPIKSFSKCDFTPITEYLAEVREKKKNMTKEEKMAEKEAKAVIDNHHGWVYLDGRKEKVGNFRIEPPGLFRGRGEHPRTGSLKLRVQSEQVTLNIGADAKLPDAPPGRKWGNIVHDNTVTWLAMWKENVNDSFKYIFLAANSSLKGQSDLKKFEKARSLKSHVSRIRRIYTEELKDKLMANRQRATALYFIDRLALRAGNEKGDEEADTVGCCSLRFEHITLEPPNKVIFDFLGKDSIRYYNEVSVDDQVFKNIKIFKRDPKREGDPLFDRLSTTLLNKHLNKYMEGLTAKVFRTFNASHTFQEELRKTPVNGTIAEKLLAYNRANRQVAILCNHQRSVSKGHGGQIARMQDKILAVKYDLMKVKKQMLDLDPKLKRTRPELKEPESDLDDDFIKRHEQSLEEREAEKNQQKLEKENEKRKEEGLPLLKELPEKRVNAGSINMTRLENKYTTLCDRLSAQKTNIIDKDENKTTALGTSKINYIDPRISAAWCHKYKVPLDKIFNKSLREKFTWAMDADESWNPQMATVQLGLERVTVLLEKLGNPHLSLKVVHVAGTNGKGSVCSYIASVLRCSGFRTGSFTSPHLLEPRDSVRIDGAAVSAEAFATAEALVAATNDSSSVNATPFEKLTAVMFVLLQQQAVDYAVIEVGLGGLGDATNVIAAPLVAVLTCIGIDHVEFLGHSLAEIAAHKAGIIKHGSTVVVGPQQDADVQALLVDSAQQAGCAIRVVQPAVVAPQGHDATDTDAGSRTTSDADANTNADADTNADTTNGSTPATASAQIWVETVFCGKPLILPQMLPGAFQLENIAIAVAALDALTTLHSTDISPAAVVKGFRTIRLPGRLEWLHSSTIASRRVLLDGAHNLMSASALADYVDRQRNNRPVRWIVGFTRGKDVSGSLAHFLRPNDTVTAVPFPQPQSMPWIFSEPPSSVAHLADLTVTLGAKAVCHASFADAWKEYLDETDNAQEGDLLVICGSLYLVADVYRTLGMTF</sequence>
<feature type="region of interest" description="Disordered" evidence="15">
    <location>
        <begin position="1114"/>
        <end position="1151"/>
    </location>
</feature>
<comment type="similarity">
    <text evidence="3">Belongs to the folylpolyglutamate synthase family.</text>
</comment>
<dbReference type="SUPFAM" id="SSF56741">
    <property type="entry name" value="Eukaryotic DNA topoisomerase I, N-terminal DNA-binding fragment"/>
    <property type="match status" value="1"/>
</dbReference>
<evidence type="ECO:0000313" key="17">
    <source>
        <dbReference type="EMBL" id="KAH6595493.1"/>
    </source>
</evidence>
<feature type="compositionally biased region" description="Acidic residues" evidence="15">
    <location>
        <begin position="143"/>
        <end position="154"/>
    </location>
</feature>
<dbReference type="InterPro" id="IPR051062">
    <property type="entry name" value="Topoisomerase_IB"/>
</dbReference>
<feature type="compositionally biased region" description="Low complexity" evidence="15">
    <location>
        <begin position="48"/>
        <end position="62"/>
    </location>
</feature>
<keyword evidence="18" id="KW-1185">Reference proteome</keyword>
<dbReference type="InterPro" id="IPR014711">
    <property type="entry name" value="TopoI_cat_a-hlx-sub_euk"/>
</dbReference>
<dbReference type="EMBL" id="JAFCIX010000301">
    <property type="protein sequence ID" value="KAH6595493.1"/>
    <property type="molecule type" value="Genomic_DNA"/>
</dbReference>
<dbReference type="Pfam" id="PF08245">
    <property type="entry name" value="Mur_ligase_M"/>
    <property type="match status" value="1"/>
</dbReference>
<dbReference type="InterPro" id="IPR013500">
    <property type="entry name" value="TopoI_cat_euk"/>
</dbReference>
<evidence type="ECO:0000256" key="7">
    <source>
        <dbReference type="ARBA" id="ARBA00022840"/>
    </source>
</evidence>
<keyword evidence="5" id="KW-0479">Metal-binding</keyword>
<dbReference type="SUPFAM" id="SSF53623">
    <property type="entry name" value="MurD-like peptide ligases, catalytic domain"/>
    <property type="match status" value="1"/>
</dbReference>
<dbReference type="InterPro" id="IPR018521">
    <property type="entry name" value="TopoIB_AS"/>
</dbReference>
<dbReference type="InterPro" id="IPR013221">
    <property type="entry name" value="Mur_ligase_cen"/>
</dbReference>
<dbReference type="InterPro" id="IPR036615">
    <property type="entry name" value="Mur_ligase_C_dom_sf"/>
</dbReference>
<dbReference type="SUPFAM" id="SSF56349">
    <property type="entry name" value="DNA breaking-rejoining enzymes"/>
    <property type="match status" value="1"/>
</dbReference>
<dbReference type="InterPro" id="IPR018109">
    <property type="entry name" value="Folylpolyglutamate_synth_CS"/>
</dbReference>
<evidence type="ECO:0000256" key="13">
    <source>
        <dbReference type="RuleBase" id="RU365101"/>
    </source>
</evidence>
<evidence type="ECO:0000259" key="16">
    <source>
        <dbReference type="SMART" id="SM00435"/>
    </source>
</evidence>
<feature type="domain" description="DNA topoisomerase I eukaryotic-type" evidence="16">
    <location>
        <begin position="446"/>
        <end position="873"/>
    </location>
</feature>
<comment type="function">
    <text evidence="13">Releases the supercoiling and torsional tension of DNA introduced during the DNA replication and transcription by transiently cleaving and rejoining one strand of the DNA duplex. Introduces a single-strand break via transesterification at the specific target site 5'-[CT]CCTTp site in duplex DNA. The scissile phosphodiester is attacked by the catalytic tyrosine of the enzyme, resulting in the formation of a DNA-(3'-phosphotyrosyl)-enzyme intermediate and the expulsion of a 5'-OH DNA strand. The free DNA strand then undergoes passage around the unbroken strand thus removing DNA supercoils. Finally, in the religation step, the DNA 5'-OH attacks the covalent intermediate to expel the active-site tyrosine and restore the DNA phosphodiester backbone.</text>
</comment>
<dbReference type="Gene3D" id="3.40.1190.10">
    <property type="entry name" value="Mur-like, catalytic domain"/>
    <property type="match status" value="1"/>
</dbReference>
<dbReference type="SMART" id="SM00435">
    <property type="entry name" value="TOPEUc"/>
    <property type="match status" value="1"/>
</dbReference>
<evidence type="ECO:0000256" key="3">
    <source>
        <dbReference type="ARBA" id="ARBA00008276"/>
    </source>
</evidence>
<evidence type="ECO:0000256" key="6">
    <source>
        <dbReference type="ARBA" id="ARBA00022741"/>
    </source>
</evidence>
<dbReference type="PROSITE" id="PS01011">
    <property type="entry name" value="FOLYLPOLYGLU_SYNT_1"/>
    <property type="match status" value="1"/>
</dbReference>
<dbReference type="InterPro" id="IPR001631">
    <property type="entry name" value="TopoI"/>
</dbReference>